<keyword evidence="2" id="KW-1185">Reference proteome</keyword>
<dbReference type="OrthoDB" id="267006at2"/>
<evidence type="ECO:0000313" key="2">
    <source>
        <dbReference type="Proteomes" id="UP000316714"/>
    </source>
</evidence>
<dbReference type="AlphaFoldDB" id="A0A5C5UYB5"/>
<dbReference type="Proteomes" id="UP000316714">
    <property type="component" value="Unassembled WGS sequence"/>
</dbReference>
<sequence length="705" mass="71348">MTTTARVVLAVIATAGWTSSTCGELLTRTWNGGDATWSSDDEWSPAGAPNNNGADTFHAVVPTGAALLDQDITISELSVQGGTIAGGNSLTVLDSLNWSGGRIGGEGTLTLAGATTIDSSGGWVELAGSRQVVTQGATTVAGTTLYINSSGDDAVPGPVWTNQGAFAVTDESDFSLQNYAGGQPSFVNHADGVFTKSGADTQTDVSVVFNNDGTVNVDSGTLALWNDGADGGAYNVASGGRLLMLAGTRALGGGSSLATAGVLQVSGGQLTIGGTATINELVIDGGALEFGDTPYSVTGPVTFTSGFWGSAADLTLNSSLNWSGGRIGGEGTLTLAGATTIDSSGGWVELPGSRQVVTQGATTVSGTTLYVYSTGDDAVPGPVWTNQGAFAVTDESDFSLQNYAGGQPSFVNHADGVFTKSGADTQTDVSVVFNNDGTVNVDSGTLAFSNSYLQTGGTLRLNGGAVAASQPLELQGGALEGHGVITGDVSNNAVISPNGPSGVLTIDGDLTLGVNSLIDIAVGGSTAGTGYGYLTEAGFTPLSLAGALAVTLTGEYTPDALSTFVVLRSNEDLTGALTNVANGGRLYTTDDSGSFLVSYGESSPFNNRHLVLSSFVPILPGDYNDDGRVDAADYTVWRDNLGSGVSLTNDSTPGVGPDDYLRWRNNFGRTDDSFAGGPSLSAGAAPEPGCWPVLLALLALRRRRG</sequence>
<dbReference type="RefSeq" id="WP_146568511.1">
    <property type="nucleotide sequence ID" value="NZ_SIHJ01000004.1"/>
</dbReference>
<dbReference type="PROSITE" id="PS00018">
    <property type="entry name" value="EF_HAND_1"/>
    <property type="match status" value="1"/>
</dbReference>
<protein>
    <recommendedName>
        <fullName evidence="3">Autotransporter-associated beta strand repeat protein</fullName>
    </recommendedName>
</protein>
<dbReference type="InterPro" id="IPR018247">
    <property type="entry name" value="EF_Hand_1_Ca_BS"/>
</dbReference>
<comment type="caution">
    <text evidence="1">The sequence shown here is derived from an EMBL/GenBank/DDBJ whole genome shotgun (WGS) entry which is preliminary data.</text>
</comment>
<evidence type="ECO:0000313" key="1">
    <source>
        <dbReference type="EMBL" id="TWT31334.1"/>
    </source>
</evidence>
<organism evidence="1 2">
    <name type="scientific">Posidoniimonas corsicana</name>
    <dbReference type="NCBI Taxonomy" id="1938618"/>
    <lineage>
        <taxon>Bacteria</taxon>
        <taxon>Pseudomonadati</taxon>
        <taxon>Planctomycetota</taxon>
        <taxon>Planctomycetia</taxon>
        <taxon>Pirellulales</taxon>
        <taxon>Lacipirellulaceae</taxon>
        <taxon>Posidoniimonas</taxon>
    </lineage>
</organism>
<gene>
    <name evidence="1" type="ORF">KOR34_47140</name>
</gene>
<accession>A0A5C5UYB5</accession>
<proteinExistence type="predicted"/>
<dbReference type="EMBL" id="SIHJ01000004">
    <property type="protein sequence ID" value="TWT31334.1"/>
    <property type="molecule type" value="Genomic_DNA"/>
</dbReference>
<name>A0A5C5UYB5_9BACT</name>
<evidence type="ECO:0008006" key="3">
    <source>
        <dbReference type="Google" id="ProtNLM"/>
    </source>
</evidence>
<reference evidence="1 2" key="1">
    <citation type="submission" date="2019-02" db="EMBL/GenBank/DDBJ databases">
        <title>Deep-cultivation of Planctomycetes and their phenomic and genomic characterization uncovers novel biology.</title>
        <authorList>
            <person name="Wiegand S."/>
            <person name="Jogler M."/>
            <person name="Boedeker C."/>
            <person name="Pinto D."/>
            <person name="Vollmers J."/>
            <person name="Rivas-Marin E."/>
            <person name="Kohn T."/>
            <person name="Peeters S.H."/>
            <person name="Heuer A."/>
            <person name="Rast P."/>
            <person name="Oberbeckmann S."/>
            <person name="Bunk B."/>
            <person name="Jeske O."/>
            <person name="Meyerdierks A."/>
            <person name="Storesund J.E."/>
            <person name="Kallscheuer N."/>
            <person name="Luecker S."/>
            <person name="Lage O.M."/>
            <person name="Pohl T."/>
            <person name="Merkel B.J."/>
            <person name="Hornburger P."/>
            <person name="Mueller R.-W."/>
            <person name="Bruemmer F."/>
            <person name="Labrenz M."/>
            <person name="Spormann A.M."/>
            <person name="Op Den Camp H."/>
            <person name="Overmann J."/>
            <person name="Amann R."/>
            <person name="Jetten M.S.M."/>
            <person name="Mascher T."/>
            <person name="Medema M.H."/>
            <person name="Devos D.P."/>
            <person name="Kaster A.-K."/>
            <person name="Ovreas L."/>
            <person name="Rohde M."/>
            <person name="Galperin M.Y."/>
            <person name="Jogler C."/>
        </authorList>
    </citation>
    <scope>NUCLEOTIDE SEQUENCE [LARGE SCALE GENOMIC DNA]</scope>
    <source>
        <strain evidence="1 2">KOR34</strain>
    </source>
</reference>